<dbReference type="GO" id="GO:0016746">
    <property type="term" value="F:acyltransferase activity"/>
    <property type="evidence" value="ECO:0007669"/>
    <property type="project" value="UniProtKB-KW"/>
</dbReference>
<keyword evidence="8" id="KW-0732">Signal</keyword>
<evidence type="ECO:0000256" key="1">
    <source>
        <dbReference type="ARBA" id="ARBA00004752"/>
    </source>
</evidence>
<dbReference type="Gene3D" id="2.40.440.10">
    <property type="entry name" value="L,D-transpeptidase catalytic domain-like"/>
    <property type="match status" value="1"/>
</dbReference>
<dbReference type="PANTHER" id="PTHR30582:SF2">
    <property type="entry name" value="L,D-TRANSPEPTIDASE YCIB-RELATED"/>
    <property type="match status" value="1"/>
</dbReference>
<dbReference type="GO" id="GO:0071555">
    <property type="term" value="P:cell wall organization"/>
    <property type="evidence" value="ECO:0007669"/>
    <property type="project" value="UniProtKB-UniRule"/>
</dbReference>
<protein>
    <submittedName>
        <fullName evidence="10">Lipoprotein-anchoring transpeptidase ErfK/SrfK</fullName>
    </submittedName>
</protein>
<dbReference type="PROSITE" id="PS51257">
    <property type="entry name" value="PROKAR_LIPOPROTEIN"/>
    <property type="match status" value="1"/>
</dbReference>
<dbReference type="PROSITE" id="PS52029">
    <property type="entry name" value="LD_TPASE"/>
    <property type="match status" value="1"/>
</dbReference>
<dbReference type="GO" id="GO:0071972">
    <property type="term" value="F:peptidoglycan L,D-transpeptidase activity"/>
    <property type="evidence" value="ECO:0007669"/>
    <property type="project" value="TreeGrafter"/>
</dbReference>
<dbReference type="CDD" id="cd13432">
    <property type="entry name" value="LDT_IgD_like_2"/>
    <property type="match status" value="1"/>
</dbReference>
<keyword evidence="6 7" id="KW-0961">Cell wall biogenesis/degradation</keyword>
<keyword evidence="3 7" id="KW-0133">Cell shape</keyword>
<dbReference type="Pfam" id="PF03734">
    <property type="entry name" value="YkuD"/>
    <property type="match status" value="1"/>
</dbReference>
<dbReference type="SUPFAM" id="SSF141523">
    <property type="entry name" value="L,D-transpeptidase catalytic domain-like"/>
    <property type="match status" value="1"/>
</dbReference>
<feature type="active site" description="Nucleophile" evidence="7">
    <location>
        <position position="333"/>
    </location>
</feature>
<dbReference type="InterPro" id="IPR038063">
    <property type="entry name" value="Transpep_catalytic_dom"/>
</dbReference>
<evidence type="ECO:0000256" key="2">
    <source>
        <dbReference type="ARBA" id="ARBA00022679"/>
    </source>
</evidence>
<feature type="active site" description="Proton donor/acceptor" evidence="7">
    <location>
        <position position="315"/>
    </location>
</feature>
<evidence type="ECO:0000256" key="4">
    <source>
        <dbReference type="ARBA" id="ARBA00022984"/>
    </source>
</evidence>
<dbReference type="InterPro" id="IPR041280">
    <property type="entry name" value="Big_10"/>
</dbReference>
<evidence type="ECO:0000259" key="9">
    <source>
        <dbReference type="PROSITE" id="PS52029"/>
    </source>
</evidence>
<feature type="domain" description="L,D-TPase catalytic" evidence="9">
    <location>
        <begin position="236"/>
        <end position="357"/>
    </location>
</feature>
<dbReference type="InterPro" id="IPR005490">
    <property type="entry name" value="LD_TPept_cat_dom"/>
</dbReference>
<dbReference type="GO" id="GO:0018104">
    <property type="term" value="P:peptidoglycan-protein cross-linking"/>
    <property type="evidence" value="ECO:0007669"/>
    <property type="project" value="TreeGrafter"/>
</dbReference>
<proteinExistence type="predicted"/>
<gene>
    <name evidence="10" type="ORF">FHU38_005126</name>
</gene>
<reference evidence="10 11" key="1">
    <citation type="submission" date="2020-03" db="EMBL/GenBank/DDBJ databases">
        <title>Sequencing the genomes of 1000 actinobacteria strains.</title>
        <authorList>
            <person name="Klenk H.-P."/>
        </authorList>
    </citation>
    <scope>NUCLEOTIDE SEQUENCE [LARGE SCALE GENOMIC DNA]</scope>
    <source>
        <strain evidence="10 11">DSM 45685</strain>
    </source>
</reference>
<dbReference type="CDD" id="cd16913">
    <property type="entry name" value="YkuD_like"/>
    <property type="match status" value="1"/>
</dbReference>
<dbReference type="UniPathway" id="UPA00219"/>
<keyword evidence="4 7" id="KW-0573">Peptidoglycan synthesis</keyword>
<dbReference type="InterPro" id="IPR050979">
    <property type="entry name" value="LD-transpeptidase"/>
</dbReference>
<evidence type="ECO:0000256" key="3">
    <source>
        <dbReference type="ARBA" id="ARBA00022960"/>
    </source>
</evidence>
<evidence type="ECO:0000256" key="5">
    <source>
        <dbReference type="ARBA" id="ARBA00023315"/>
    </source>
</evidence>
<dbReference type="GO" id="GO:0008360">
    <property type="term" value="P:regulation of cell shape"/>
    <property type="evidence" value="ECO:0007669"/>
    <property type="project" value="UniProtKB-UniRule"/>
</dbReference>
<keyword evidence="5" id="KW-0012">Acyltransferase</keyword>
<accession>A0A7X5ZTW0</accession>
<dbReference type="Gene3D" id="2.60.40.3710">
    <property type="match status" value="1"/>
</dbReference>
<keyword evidence="10" id="KW-0449">Lipoprotein</keyword>
<evidence type="ECO:0000256" key="6">
    <source>
        <dbReference type="ARBA" id="ARBA00023316"/>
    </source>
</evidence>
<dbReference type="AlphaFoldDB" id="A0A7X5ZTW0"/>
<dbReference type="Proteomes" id="UP000545493">
    <property type="component" value="Unassembled WGS sequence"/>
</dbReference>
<sequence>MIERRTVFRAAIAAGSVGALAACSGRTAGTAEVDPARVPPKAKITAEPAVGARDVSVLAPVKLKVEEGTFTEVSVTNPDGKPVAGGLDGDKRTWTSSEPLGYGSTYTYTAKASGHDGKVAELTGSFDTINPATLVRATLNPVDNAEVGVAMPISVKFAEPVADRAAAQRALAVETSTEVEGGWAWLSDRQVDWRPKEYWPANTDVKVTAKLYGVHYGGGAYGKADVSTQFRVGRNQVVKIHTPDHVMRVYRDGSESASYPCSNGKDADPNLNTPNGTVIVMTKEPTSIFDNERYGYTDVKKKWCCRISNHGEYIHENEENRANIGKNNTSHGCVNLFERDALAYFDSALIGDPVEITGSKADFPLTSDVMDWLLDWRTWMSKSAL</sequence>
<evidence type="ECO:0000256" key="8">
    <source>
        <dbReference type="SAM" id="SignalP"/>
    </source>
</evidence>
<comment type="caution">
    <text evidence="10">The sequence shown here is derived from an EMBL/GenBank/DDBJ whole genome shotgun (WGS) entry which is preliminary data.</text>
</comment>
<comment type="pathway">
    <text evidence="1 7">Cell wall biogenesis; peptidoglycan biosynthesis.</text>
</comment>
<dbReference type="GO" id="GO:0005576">
    <property type="term" value="C:extracellular region"/>
    <property type="evidence" value="ECO:0007669"/>
    <property type="project" value="TreeGrafter"/>
</dbReference>
<feature type="chain" id="PRO_5031164765" evidence="8">
    <location>
        <begin position="22"/>
        <end position="385"/>
    </location>
</feature>
<organism evidence="10 11">
    <name type="scientific">Saccharomonospora amisosensis</name>
    <dbReference type="NCBI Taxonomy" id="1128677"/>
    <lineage>
        <taxon>Bacteria</taxon>
        <taxon>Bacillati</taxon>
        <taxon>Actinomycetota</taxon>
        <taxon>Actinomycetes</taxon>
        <taxon>Pseudonocardiales</taxon>
        <taxon>Pseudonocardiaceae</taxon>
        <taxon>Saccharomonospora</taxon>
    </lineage>
</organism>
<keyword evidence="11" id="KW-1185">Reference proteome</keyword>
<dbReference type="EMBL" id="JAAOYM010000002">
    <property type="protein sequence ID" value="NIJ14725.1"/>
    <property type="molecule type" value="Genomic_DNA"/>
</dbReference>
<evidence type="ECO:0000313" key="11">
    <source>
        <dbReference type="Proteomes" id="UP000545493"/>
    </source>
</evidence>
<feature type="signal peptide" evidence="8">
    <location>
        <begin position="1"/>
        <end position="21"/>
    </location>
</feature>
<evidence type="ECO:0000256" key="7">
    <source>
        <dbReference type="PROSITE-ProRule" id="PRU01373"/>
    </source>
</evidence>
<dbReference type="Pfam" id="PF17964">
    <property type="entry name" value="Big_10"/>
    <property type="match status" value="1"/>
</dbReference>
<name>A0A7X5ZTW0_9PSEU</name>
<dbReference type="Gene3D" id="2.60.40.3780">
    <property type="match status" value="1"/>
</dbReference>
<dbReference type="PANTHER" id="PTHR30582">
    <property type="entry name" value="L,D-TRANSPEPTIDASE"/>
    <property type="match status" value="1"/>
</dbReference>
<evidence type="ECO:0000313" key="10">
    <source>
        <dbReference type="EMBL" id="NIJ14725.1"/>
    </source>
</evidence>
<dbReference type="RefSeq" id="WP_167177089.1">
    <property type="nucleotide sequence ID" value="NZ_JAAOYM010000002.1"/>
</dbReference>
<keyword evidence="2" id="KW-0808">Transferase</keyword>